<comment type="caution">
    <text evidence="2">The sequence shown here is derived from an EMBL/GenBank/DDBJ whole genome shotgun (WGS) entry which is preliminary data.</text>
</comment>
<proteinExistence type="predicted"/>
<organism evidence="2 3">
    <name type="scientific">Araneus ventricosus</name>
    <name type="common">Orbweaver spider</name>
    <name type="synonym">Epeira ventricosa</name>
    <dbReference type="NCBI Taxonomy" id="182803"/>
    <lineage>
        <taxon>Eukaryota</taxon>
        <taxon>Metazoa</taxon>
        <taxon>Ecdysozoa</taxon>
        <taxon>Arthropoda</taxon>
        <taxon>Chelicerata</taxon>
        <taxon>Arachnida</taxon>
        <taxon>Araneae</taxon>
        <taxon>Araneomorphae</taxon>
        <taxon>Entelegynae</taxon>
        <taxon>Araneoidea</taxon>
        <taxon>Araneidae</taxon>
        <taxon>Araneus</taxon>
    </lineage>
</organism>
<protein>
    <submittedName>
        <fullName evidence="2">Uncharacterized protein</fullName>
    </submittedName>
</protein>
<evidence type="ECO:0000313" key="2">
    <source>
        <dbReference type="EMBL" id="GBO14879.1"/>
    </source>
</evidence>
<accession>A0A4Y2UP99</accession>
<feature type="region of interest" description="Disordered" evidence="1">
    <location>
        <begin position="26"/>
        <end position="51"/>
    </location>
</feature>
<feature type="non-terminal residue" evidence="2">
    <location>
        <position position="1"/>
    </location>
</feature>
<name>A0A4Y2UP99_ARAVE</name>
<gene>
    <name evidence="2" type="ORF">AVEN_268791_1</name>
</gene>
<dbReference type="AlphaFoldDB" id="A0A4Y2UP99"/>
<keyword evidence="3" id="KW-1185">Reference proteome</keyword>
<reference evidence="2 3" key="1">
    <citation type="journal article" date="2019" name="Sci. Rep.">
        <title>Orb-weaving spider Araneus ventricosus genome elucidates the spidroin gene catalogue.</title>
        <authorList>
            <person name="Kono N."/>
            <person name="Nakamura H."/>
            <person name="Ohtoshi R."/>
            <person name="Moran D.A.P."/>
            <person name="Shinohara A."/>
            <person name="Yoshida Y."/>
            <person name="Fujiwara M."/>
            <person name="Mori M."/>
            <person name="Tomita M."/>
            <person name="Arakawa K."/>
        </authorList>
    </citation>
    <scope>NUCLEOTIDE SEQUENCE [LARGE SCALE GENOMIC DNA]</scope>
</reference>
<evidence type="ECO:0000313" key="3">
    <source>
        <dbReference type="Proteomes" id="UP000499080"/>
    </source>
</evidence>
<dbReference type="Proteomes" id="UP000499080">
    <property type="component" value="Unassembled WGS sequence"/>
</dbReference>
<evidence type="ECO:0000256" key="1">
    <source>
        <dbReference type="SAM" id="MobiDB-lite"/>
    </source>
</evidence>
<dbReference type="EMBL" id="BGPR01038983">
    <property type="protein sequence ID" value="GBO14879.1"/>
    <property type="molecule type" value="Genomic_DNA"/>
</dbReference>
<sequence length="51" mass="5819">LLTEEFYLHRSEKCPQTADKLLSEVPERAEERGPLTPPMTDGPDAHLTEIR</sequence>